<sequence>MFIYLDKIKLMKVLILNNPTIFYLISVVKPTFILVYVKINSTLNYKITFDLLGNFMTYVSDNKTSSNSITRFTDKDQIIFDSKKQQVISIYKNIDIKPIYKLLFVSL</sequence>
<keyword evidence="1" id="KW-0472">Membrane</keyword>
<keyword evidence="1" id="KW-1133">Transmembrane helix</keyword>
<geneLocation type="mitochondrion" evidence="2"/>
<gene>
    <name evidence="2" type="primary">orf107</name>
</gene>
<dbReference type="AlphaFoldDB" id="A0A192S0A2"/>
<evidence type="ECO:0000256" key="1">
    <source>
        <dbReference type="SAM" id="Phobius"/>
    </source>
</evidence>
<protein>
    <submittedName>
        <fullName evidence="2">Uncharacterized protein</fullName>
    </submittedName>
</protein>
<evidence type="ECO:0000313" key="2">
    <source>
        <dbReference type="EMBL" id="AMD61765.1"/>
    </source>
</evidence>
<accession>A0A192S0A2</accession>
<proteinExistence type="predicted"/>
<dbReference type="EMBL" id="KT201148">
    <property type="protein sequence ID" value="AMD61765.1"/>
    <property type="molecule type" value="Genomic_DNA"/>
</dbReference>
<keyword evidence="2" id="KW-0496">Mitochondrion</keyword>
<keyword evidence="1" id="KW-0812">Transmembrane</keyword>
<reference evidence="2" key="1">
    <citation type="submission" date="2015-06" db="EMBL/GenBank/DDBJ databases">
        <title>Relationship between genomic and mitochondrial evolution in the entomopathogenic fungal genus Beauveria.</title>
        <authorList>
            <person name="Glare T.C."/>
            <person name="Campbell M.A."/>
            <person name="Biggs P.J."/>
            <person name="McKinnon A.C."/>
            <person name="Cox M.P."/>
        </authorList>
    </citation>
    <scope>NUCLEOTIDE SEQUENCE</scope>
    <source>
        <strain evidence="2">K4</strain>
    </source>
</reference>
<organism evidence="2">
    <name type="scientific">Beauveria bassiana</name>
    <name type="common">White muscardine disease fungus</name>
    <name type="synonym">Tritirachium shiotae</name>
    <dbReference type="NCBI Taxonomy" id="176275"/>
    <lineage>
        <taxon>Eukaryota</taxon>
        <taxon>Fungi</taxon>
        <taxon>Dikarya</taxon>
        <taxon>Ascomycota</taxon>
        <taxon>Pezizomycotina</taxon>
        <taxon>Sordariomycetes</taxon>
        <taxon>Hypocreomycetidae</taxon>
        <taxon>Hypocreales</taxon>
        <taxon>Cordycipitaceae</taxon>
        <taxon>Beauveria</taxon>
    </lineage>
</organism>
<feature type="transmembrane region" description="Helical" evidence="1">
    <location>
        <begin position="20"/>
        <end position="37"/>
    </location>
</feature>
<name>A0A192S0A2_BEABA</name>